<keyword evidence="5" id="KW-0472">Membrane</keyword>
<dbReference type="Gene3D" id="3.60.110.10">
    <property type="entry name" value="Carbon-nitrogen hydrolase"/>
    <property type="match status" value="1"/>
</dbReference>
<keyword evidence="5" id="KW-1133">Transmembrane helix</keyword>
<dbReference type="InterPro" id="IPR003010">
    <property type="entry name" value="C-N_Hydrolase"/>
</dbReference>
<protein>
    <recommendedName>
        <fullName evidence="4">nitrilase</fullName>
        <ecNumber evidence="4">3.5.5.1</ecNumber>
    </recommendedName>
</protein>
<evidence type="ECO:0000256" key="4">
    <source>
        <dbReference type="ARBA" id="ARBA00039045"/>
    </source>
</evidence>
<dbReference type="PANTHER" id="PTHR46044">
    <property type="entry name" value="NITRILASE"/>
    <property type="match status" value="1"/>
</dbReference>
<accession>A0A5N6FAM4</accession>
<evidence type="ECO:0000256" key="2">
    <source>
        <dbReference type="ARBA" id="ARBA00022801"/>
    </source>
</evidence>
<evidence type="ECO:0000256" key="3">
    <source>
        <dbReference type="ARBA" id="ARBA00036406"/>
    </source>
</evidence>
<organism evidence="8 9">
    <name type="scientific">Aspergillus novoparasiticus</name>
    <dbReference type="NCBI Taxonomy" id="986946"/>
    <lineage>
        <taxon>Eukaryota</taxon>
        <taxon>Fungi</taxon>
        <taxon>Dikarya</taxon>
        <taxon>Ascomycota</taxon>
        <taxon>Pezizomycotina</taxon>
        <taxon>Eurotiomycetes</taxon>
        <taxon>Eurotiomycetidae</taxon>
        <taxon>Eurotiales</taxon>
        <taxon>Aspergillaceae</taxon>
        <taxon>Aspergillus</taxon>
        <taxon>Aspergillus subgen. Circumdati</taxon>
    </lineage>
</organism>
<evidence type="ECO:0000256" key="6">
    <source>
        <dbReference type="SAM" id="SignalP"/>
    </source>
</evidence>
<comment type="similarity">
    <text evidence="1">Belongs to the carbon-nitrogen hydrolase superfamily. Nitrilase family.</text>
</comment>
<feature type="signal peptide" evidence="6">
    <location>
        <begin position="1"/>
        <end position="19"/>
    </location>
</feature>
<gene>
    <name evidence="8" type="ORF">BDV33DRAFT_197678</name>
</gene>
<dbReference type="InterPro" id="IPR036526">
    <property type="entry name" value="C-N_Hydrolase_sf"/>
</dbReference>
<keyword evidence="2 8" id="KW-0378">Hydrolase</keyword>
<dbReference type="PANTHER" id="PTHR46044:SF14">
    <property type="entry name" value="ARYLACETONITRILASE"/>
    <property type="match status" value="1"/>
</dbReference>
<evidence type="ECO:0000256" key="5">
    <source>
        <dbReference type="SAM" id="Phobius"/>
    </source>
</evidence>
<evidence type="ECO:0000313" key="8">
    <source>
        <dbReference type="EMBL" id="KAB8226687.1"/>
    </source>
</evidence>
<dbReference type="Proteomes" id="UP000326799">
    <property type="component" value="Unassembled WGS sequence"/>
</dbReference>
<feature type="domain" description="CN hydrolase" evidence="7">
    <location>
        <begin position="49"/>
        <end position="347"/>
    </location>
</feature>
<keyword evidence="6" id="KW-0732">Signal</keyword>
<sequence>MRILYTTLLPSVLYQAGQAVGLTCTPDAFPSINGSAFKLAAAREPPVNFALPVGLNKTWVDLDLHGTIAQAIEIIQEAKAEGVSLIAFPELYFPGYPVGINTAYTPKHIAQYVTQSMSVDGSEFQQLFHAFREAAMYSSFGVSEIANNSIFRAQALIGPDGSLLIHRRKLRPSGVERDIWSDGDASGFVVHATPYGRIGMLECWEHFHLRESQLSFTTIDHFHIEMEKIYPRNYEPVPKAENEDSGDSDTTLTVRPRRRSVQQYLKRNLVTITITGLVLILLLLVIALIAAITLEPVRQALSLEHSSVYSGSHHDGQRQCLPTAPRTRLSCGNSTEEAEALGCRYDPLSACWLHQECPHDYVKEFTEFNNGKPFIYYYDKERTRQMKDYNEVGRNVNGFYWASNREHLVHCLYLLRRAHDIHMRGDRLDTMLADIEHTDHCTNMLANWLRRPDPALDELGTQGQTHCFMSCS</sequence>
<evidence type="ECO:0000313" key="9">
    <source>
        <dbReference type="Proteomes" id="UP000326799"/>
    </source>
</evidence>
<dbReference type="EC" id="3.5.5.1" evidence="4"/>
<dbReference type="AlphaFoldDB" id="A0A5N6FAM4"/>
<evidence type="ECO:0000256" key="1">
    <source>
        <dbReference type="ARBA" id="ARBA00008129"/>
    </source>
</evidence>
<dbReference type="InterPro" id="IPR044149">
    <property type="entry name" value="Nitrilases_CHs"/>
</dbReference>
<dbReference type="PROSITE" id="PS50263">
    <property type="entry name" value="CN_HYDROLASE"/>
    <property type="match status" value="1"/>
</dbReference>
<feature type="transmembrane region" description="Helical" evidence="5">
    <location>
        <begin position="269"/>
        <end position="294"/>
    </location>
</feature>
<evidence type="ECO:0000259" key="7">
    <source>
        <dbReference type="PROSITE" id="PS50263"/>
    </source>
</evidence>
<keyword evidence="9" id="KW-1185">Reference proteome</keyword>
<dbReference type="SUPFAM" id="SSF56317">
    <property type="entry name" value="Carbon-nitrogen hydrolase"/>
    <property type="match status" value="1"/>
</dbReference>
<keyword evidence="5" id="KW-0812">Transmembrane</keyword>
<name>A0A5N6FAM4_9EURO</name>
<proteinExistence type="inferred from homology"/>
<comment type="catalytic activity">
    <reaction evidence="3">
        <text>a nitrile + 2 H2O = a carboxylate + NH4(+)</text>
        <dbReference type="Rhea" id="RHEA:21724"/>
        <dbReference type="ChEBI" id="CHEBI:15377"/>
        <dbReference type="ChEBI" id="CHEBI:18379"/>
        <dbReference type="ChEBI" id="CHEBI:28938"/>
        <dbReference type="ChEBI" id="CHEBI:29067"/>
        <dbReference type="EC" id="3.5.5.1"/>
    </reaction>
</comment>
<reference evidence="8 9" key="1">
    <citation type="submission" date="2019-04" db="EMBL/GenBank/DDBJ databases">
        <title>Fungal friends and foes A comparative genomics study of 23 Aspergillus species from section Flavi.</title>
        <authorList>
            <consortium name="DOE Joint Genome Institute"/>
            <person name="Kjaerbolling I."/>
            <person name="Vesth T.C."/>
            <person name="Frisvad J.C."/>
            <person name="Nybo J.L."/>
            <person name="Theobald S."/>
            <person name="Kildgaard S."/>
            <person name="Petersen T.I."/>
            <person name="Kuo A."/>
            <person name="Sato A."/>
            <person name="Lyhne E.K."/>
            <person name="Kogle M.E."/>
            <person name="Wiebenga A."/>
            <person name="Kun R.S."/>
            <person name="Lubbers R.J."/>
            <person name="Makela M.R."/>
            <person name="Barry K."/>
            <person name="Chovatia M."/>
            <person name="Clum A."/>
            <person name="Daum C."/>
            <person name="Haridas S."/>
            <person name="He G."/>
            <person name="LaButti K."/>
            <person name="Lipzen A."/>
            <person name="Mondo S."/>
            <person name="Pangilinan J."/>
            <person name="Riley R."/>
            <person name="Salamov A."/>
            <person name="Simmons B.A."/>
            <person name="Magnuson J.K."/>
            <person name="Henrissat B."/>
            <person name="Mortensen U.H."/>
            <person name="Larsen T.O."/>
            <person name="De vries R.P."/>
            <person name="Grigoriev I.V."/>
            <person name="Machida M."/>
            <person name="Baker S.E."/>
            <person name="Andersen M.R."/>
        </authorList>
    </citation>
    <scope>NUCLEOTIDE SEQUENCE [LARGE SCALE GENOMIC DNA]</scope>
    <source>
        <strain evidence="8 9">CBS 126849</strain>
    </source>
</reference>
<dbReference type="Pfam" id="PF00795">
    <property type="entry name" value="CN_hydrolase"/>
    <property type="match status" value="1"/>
</dbReference>
<feature type="chain" id="PRO_5024877893" description="nitrilase" evidence="6">
    <location>
        <begin position="20"/>
        <end position="472"/>
    </location>
</feature>
<dbReference type="EMBL" id="ML733391">
    <property type="protein sequence ID" value="KAB8226687.1"/>
    <property type="molecule type" value="Genomic_DNA"/>
</dbReference>
<dbReference type="GO" id="GO:0000257">
    <property type="term" value="F:nitrilase activity"/>
    <property type="evidence" value="ECO:0007669"/>
    <property type="project" value="UniProtKB-EC"/>
</dbReference>